<dbReference type="Proteomes" id="UP001054945">
    <property type="component" value="Unassembled WGS sequence"/>
</dbReference>
<dbReference type="EMBL" id="BPLR01020873">
    <property type="protein sequence ID" value="GIX83527.1"/>
    <property type="molecule type" value="Genomic_DNA"/>
</dbReference>
<accession>A0AAV4NFD6</accession>
<comment type="caution">
    <text evidence="1">The sequence shown here is derived from an EMBL/GenBank/DDBJ whole genome shotgun (WGS) entry which is preliminary data.</text>
</comment>
<sequence>MPFLQTLEERERYRETQAWKRIERLSVHIISDLLIPENLNLEFFTQFGLFNKLEWTSYGTVDLVRSAKVFIRDESLYVEHRFRLACDYCLEDDIPEIWAEVFENSSLYFTSNQENVWMDLLTYYWTCYAIEGSKCSERFSFEDICRYAYQLCSIVAEKYFFAKLSFDQKRHFASEKFNLIFEDFLSFNELSELKPFRETSDLLFMYFPFLTPSTQQYWMKYRLWVVMLSFANFPRTSSLMEIPRKYGNTLNLKQFYRISVLLFDRCIDEIDSFHHRGLFLTFLSECPQHFSIDNKVIKKLFARHLVRLMTFKFPFLLCGKTLQEKREIVSQGLNECNFKKNYEFDRES</sequence>
<evidence type="ECO:0000313" key="1">
    <source>
        <dbReference type="EMBL" id="GIX83527.1"/>
    </source>
</evidence>
<protein>
    <submittedName>
        <fullName evidence="1">Uncharacterized protein</fullName>
    </submittedName>
</protein>
<dbReference type="AlphaFoldDB" id="A0AAV4NFD6"/>
<reference evidence="1 2" key="1">
    <citation type="submission" date="2021-06" db="EMBL/GenBank/DDBJ databases">
        <title>Caerostris extrusa draft genome.</title>
        <authorList>
            <person name="Kono N."/>
            <person name="Arakawa K."/>
        </authorList>
    </citation>
    <scope>NUCLEOTIDE SEQUENCE [LARGE SCALE GENOMIC DNA]</scope>
</reference>
<keyword evidence="2" id="KW-1185">Reference proteome</keyword>
<proteinExistence type="predicted"/>
<organism evidence="1 2">
    <name type="scientific">Caerostris extrusa</name>
    <name type="common">Bark spider</name>
    <name type="synonym">Caerostris bankana</name>
    <dbReference type="NCBI Taxonomy" id="172846"/>
    <lineage>
        <taxon>Eukaryota</taxon>
        <taxon>Metazoa</taxon>
        <taxon>Ecdysozoa</taxon>
        <taxon>Arthropoda</taxon>
        <taxon>Chelicerata</taxon>
        <taxon>Arachnida</taxon>
        <taxon>Araneae</taxon>
        <taxon>Araneomorphae</taxon>
        <taxon>Entelegynae</taxon>
        <taxon>Araneoidea</taxon>
        <taxon>Araneidae</taxon>
        <taxon>Caerostris</taxon>
    </lineage>
</organism>
<evidence type="ECO:0000313" key="2">
    <source>
        <dbReference type="Proteomes" id="UP001054945"/>
    </source>
</evidence>
<gene>
    <name evidence="1" type="primary">AVEN_215179_1</name>
    <name evidence="1" type="ORF">CEXT_770661</name>
</gene>
<name>A0AAV4NFD6_CAEEX</name>